<dbReference type="PANTHER" id="PTHR30600:SF9">
    <property type="entry name" value="BLR7738 PROTEIN"/>
    <property type="match status" value="1"/>
</dbReference>
<comment type="caution">
    <text evidence="1">The sequence shown here is derived from an EMBL/GenBank/DDBJ whole genome shotgun (WGS) entry which is preliminary data.</text>
</comment>
<dbReference type="SUPFAM" id="SSF46626">
    <property type="entry name" value="Cytochrome c"/>
    <property type="match status" value="1"/>
</dbReference>
<organism evidence="1 2">
    <name type="scientific">Marinobacterium aestuariivivens</name>
    <dbReference type="NCBI Taxonomy" id="1698799"/>
    <lineage>
        <taxon>Bacteria</taxon>
        <taxon>Pseudomonadati</taxon>
        <taxon>Pseudomonadota</taxon>
        <taxon>Gammaproteobacteria</taxon>
        <taxon>Oceanospirillales</taxon>
        <taxon>Oceanospirillaceae</taxon>
        <taxon>Marinobacterium</taxon>
    </lineage>
</organism>
<dbReference type="PANTHER" id="PTHR30600">
    <property type="entry name" value="CYTOCHROME C PEROXIDASE-RELATED"/>
    <property type="match status" value="1"/>
</dbReference>
<protein>
    <recommendedName>
        <fullName evidence="3">Cytochrome c domain-containing protein</fullName>
    </recommendedName>
</protein>
<dbReference type="InterPro" id="IPR051395">
    <property type="entry name" value="Cytochrome_c_Peroxidase/MauG"/>
</dbReference>
<dbReference type="EMBL" id="JBHSWE010000001">
    <property type="protein sequence ID" value="MFC6670588.1"/>
    <property type="molecule type" value="Genomic_DNA"/>
</dbReference>
<evidence type="ECO:0000313" key="1">
    <source>
        <dbReference type="EMBL" id="MFC6670588.1"/>
    </source>
</evidence>
<dbReference type="Proteomes" id="UP001596422">
    <property type="component" value="Unassembled WGS sequence"/>
</dbReference>
<dbReference type="InterPro" id="IPR036909">
    <property type="entry name" value="Cyt_c-like_dom_sf"/>
</dbReference>
<sequence>MIRLREQQALPTGDLPALLAGYPAASAQARIPQAHFTAIHRSLASLLASVPSIPDVHTEAPDPLDCDLECQTVALFWNLSHGRAYADNALDQLDVRRLTEGQALNFAGILIKNRFYEDYGIGFEQQQCIEGFGTLDLPQQVEGYKPRPLAGVWATPPFLHNGSVPTLYQLLSPPETRERRFLLGTRQYDSEHLGYRVIGMQEATGEERGFWFDTAREGNDNGGHAFAADPDLWSRHRAAPGDNPLPSGVIGPQLSHAEKMALLEYLKIHRDGPPTPAGFRAPDCGLPGSAR</sequence>
<name>A0ABW1ZZF9_9GAMM</name>
<evidence type="ECO:0000313" key="2">
    <source>
        <dbReference type="Proteomes" id="UP001596422"/>
    </source>
</evidence>
<evidence type="ECO:0008006" key="3">
    <source>
        <dbReference type="Google" id="ProtNLM"/>
    </source>
</evidence>
<keyword evidence="2" id="KW-1185">Reference proteome</keyword>
<dbReference type="Pfam" id="PF21419">
    <property type="entry name" value="RoxA-like_Cyt-c"/>
    <property type="match status" value="1"/>
</dbReference>
<gene>
    <name evidence="1" type="ORF">ACFQDL_11195</name>
</gene>
<dbReference type="Gene3D" id="1.10.760.10">
    <property type="entry name" value="Cytochrome c-like domain"/>
    <property type="match status" value="1"/>
</dbReference>
<reference evidence="2" key="1">
    <citation type="journal article" date="2019" name="Int. J. Syst. Evol. Microbiol.">
        <title>The Global Catalogue of Microorganisms (GCM) 10K type strain sequencing project: providing services to taxonomists for standard genome sequencing and annotation.</title>
        <authorList>
            <consortium name="The Broad Institute Genomics Platform"/>
            <consortium name="The Broad Institute Genome Sequencing Center for Infectious Disease"/>
            <person name="Wu L."/>
            <person name="Ma J."/>
        </authorList>
    </citation>
    <scope>NUCLEOTIDE SEQUENCE [LARGE SCALE GENOMIC DNA]</scope>
    <source>
        <strain evidence="2">NBRC 111756</strain>
    </source>
</reference>
<proteinExistence type="predicted"/>
<dbReference type="RefSeq" id="WP_379913023.1">
    <property type="nucleotide sequence ID" value="NZ_JBHSWE010000001.1"/>
</dbReference>
<accession>A0ABW1ZZF9</accession>